<dbReference type="Proteomes" id="UP000015453">
    <property type="component" value="Unassembled WGS sequence"/>
</dbReference>
<feature type="compositionally biased region" description="Low complexity" evidence="1">
    <location>
        <begin position="135"/>
        <end position="146"/>
    </location>
</feature>
<dbReference type="InterPro" id="IPR028322">
    <property type="entry name" value="PNRC-like_rgn"/>
</dbReference>
<gene>
    <name evidence="2" type="ORF">M569_14851</name>
</gene>
<reference evidence="2 3" key="1">
    <citation type="journal article" date="2013" name="BMC Genomics">
        <title>The miniature genome of a carnivorous plant Genlisea aurea contains a low number of genes and short non-coding sequences.</title>
        <authorList>
            <person name="Leushkin E.V."/>
            <person name="Sutormin R.A."/>
            <person name="Nabieva E.R."/>
            <person name="Penin A.A."/>
            <person name="Kondrashov A.S."/>
            <person name="Logacheva M.D."/>
        </authorList>
    </citation>
    <scope>NUCLEOTIDE SEQUENCE [LARGE SCALE GENOMIC DNA]</scope>
</reference>
<dbReference type="AlphaFoldDB" id="S8BZG9"/>
<dbReference type="PANTHER" id="PTHR33670">
    <property type="entry name" value="SPLICING FACTOR, PROLINE- AND GLUTAMINE-RICH-LIKE"/>
    <property type="match status" value="1"/>
</dbReference>
<sequence>MGTEVLRPYDVLSERFPASFHRRKHQIQSPGGNKKWSGKKTGSSPENGATKRSARNGSGARKDDGDGGLVSGKVTLLRRGESLDSLAKILHRSPDPKQPEPEPVVIPAKIHHLPNQIRLSPAPFRDVYAGSAFYSSPSPRSLPLPSFFNKRDPADSATQDLRRMLRLD</sequence>
<evidence type="ECO:0000313" key="2">
    <source>
        <dbReference type="EMBL" id="EPS59955.1"/>
    </source>
</evidence>
<keyword evidence="3" id="KW-1185">Reference proteome</keyword>
<accession>S8BZG9</accession>
<feature type="compositionally biased region" description="Basic and acidic residues" evidence="1">
    <location>
        <begin position="149"/>
        <end position="168"/>
    </location>
</feature>
<dbReference type="GO" id="GO:0016071">
    <property type="term" value="P:mRNA metabolic process"/>
    <property type="evidence" value="ECO:0007669"/>
    <property type="project" value="UniProtKB-ARBA"/>
</dbReference>
<feature type="region of interest" description="Disordered" evidence="1">
    <location>
        <begin position="1"/>
        <end position="74"/>
    </location>
</feature>
<name>S8BZG9_9LAMI</name>
<dbReference type="OrthoDB" id="770116at2759"/>
<organism evidence="2 3">
    <name type="scientific">Genlisea aurea</name>
    <dbReference type="NCBI Taxonomy" id="192259"/>
    <lineage>
        <taxon>Eukaryota</taxon>
        <taxon>Viridiplantae</taxon>
        <taxon>Streptophyta</taxon>
        <taxon>Embryophyta</taxon>
        <taxon>Tracheophyta</taxon>
        <taxon>Spermatophyta</taxon>
        <taxon>Magnoliopsida</taxon>
        <taxon>eudicotyledons</taxon>
        <taxon>Gunneridae</taxon>
        <taxon>Pentapetalae</taxon>
        <taxon>asterids</taxon>
        <taxon>lamiids</taxon>
        <taxon>Lamiales</taxon>
        <taxon>Lentibulariaceae</taxon>
        <taxon>Genlisea</taxon>
    </lineage>
</organism>
<protein>
    <submittedName>
        <fullName evidence="2">Uncharacterized protein</fullName>
    </submittedName>
</protein>
<dbReference type="PANTHER" id="PTHR33670:SF1">
    <property type="entry name" value="OS09G0416300 PROTEIN"/>
    <property type="match status" value="1"/>
</dbReference>
<comment type="caution">
    <text evidence="2">The sequence shown here is derived from an EMBL/GenBank/DDBJ whole genome shotgun (WGS) entry which is preliminary data.</text>
</comment>
<evidence type="ECO:0000313" key="3">
    <source>
        <dbReference type="Proteomes" id="UP000015453"/>
    </source>
</evidence>
<feature type="region of interest" description="Disordered" evidence="1">
    <location>
        <begin position="135"/>
        <end position="168"/>
    </location>
</feature>
<evidence type="ECO:0000256" key="1">
    <source>
        <dbReference type="SAM" id="MobiDB-lite"/>
    </source>
</evidence>
<dbReference type="EMBL" id="AUSU01007946">
    <property type="protein sequence ID" value="EPS59955.1"/>
    <property type="molecule type" value="Genomic_DNA"/>
</dbReference>
<dbReference type="Pfam" id="PF15365">
    <property type="entry name" value="PNRC"/>
    <property type="match status" value="1"/>
</dbReference>
<proteinExistence type="predicted"/>